<dbReference type="AlphaFoldDB" id="A0A0R1UU37"/>
<keyword evidence="2" id="KW-0645">Protease</keyword>
<dbReference type="InterPro" id="IPR044051">
    <property type="entry name" value="Prophage_tail_N"/>
</dbReference>
<organism evidence="7 8">
    <name type="scientific">Limosilactobacillus equigenerosi DSM 18793 = JCM 14505</name>
    <dbReference type="NCBI Taxonomy" id="1423742"/>
    <lineage>
        <taxon>Bacteria</taxon>
        <taxon>Bacillati</taxon>
        <taxon>Bacillota</taxon>
        <taxon>Bacilli</taxon>
        <taxon>Lactobacillales</taxon>
        <taxon>Lactobacillaceae</taxon>
        <taxon>Limosilactobacillus</taxon>
    </lineage>
</organism>
<dbReference type="GO" id="GO:0008234">
    <property type="term" value="F:cysteine-type peptidase activity"/>
    <property type="evidence" value="ECO:0007669"/>
    <property type="project" value="UniProtKB-KW"/>
</dbReference>
<dbReference type="InterPro" id="IPR050570">
    <property type="entry name" value="Cell_wall_metabolism_enzyme"/>
</dbReference>
<name>A0A0R1UU37_9LACO</name>
<dbReference type="PROSITE" id="PS51935">
    <property type="entry name" value="NLPC_P60"/>
    <property type="match status" value="1"/>
</dbReference>
<dbReference type="CDD" id="cd12797">
    <property type="entry name" value="M23_peptidase"/>
    <property type="match status" value="1"/>
</dbReference>
<reference evidence="7 8" key="1">
    <citation type="journal article" date="2015" name="Genome Announc.">
        <title>Expanding the biotechnology potential of lactobacilli through comparative genomics of 213 strains and associated genera.</title>
        <authorList>
            <person name="Sun Z."/>
            <person name="Harris H.M."/>
            <person name="McCann A."/>
            <person name="Guo C."/>
            <person name="Argimon S."/>
            <person name="Zhang W."/>
            <person name="Yang X."/>
            <person name="Jeffery I.B."/>
            <person name="Cooney J.C."/>
            <person name="Kagawa T.F."/>
            <person name="Liu W."/>
            <person name="Song Y."/>
            <person name="Salvetti E."/>
            <person name="Wrobel A."/>
            <person name="Rasinkangas P."/>
            <person name="Parkhill J."/>
            <person name="Rea M.C."/>
            <person name="O'Sullivan O."/>
            <person name="Ritari J."/>
            <person name="Douillard F.P."/>
            <person name="Paul Ross R."/>
            <person name="Yang R."/>
            <person name="Briner A.E."/>
            <person name="Felis G.E."/>
            <person name="de Vos W.M."/>
            <person name="Barrangou R."/>
            <person name="Klaenhammer T.R."/>
            <person name="Caufield P.W."/>
            <person name="Cui Y."/>
            <person name="Zhang H."/>
            <person name="O'Toole P.W."/>
        </authorList>
    </citation>
    <scope>NUCLEOTIDE SEQUENCE [LARGE SCALE GENOMIC DNA]</scope>
    <source>
        <strain evidence="7 8">DSM 18793</strain>
    </source>
</reference>
<evidence type="ECO:0000259" key="6">
    <source>
        <dbReference type="PROSITE" id="PS51935"/>
    </source>
</evidence>
<evidence type="ECO:0000256" key="5">
    <source>
        <dbReference type="SAM" id="MobiDB-lite"/>
    </source>
</evidence>
<dbReference type="SUPFAM" id="SSF51261">
    <property type="entry name" value="Duplicated hybrid motif"/>
    <property type="match status" value="1"/>
</dbReference>
<dbReference type="PATRIC" id="fig|1423742.4.peg.667"/>
<dbReference type="InterPro" id="IPR000064">
    <property type="entry name" value="NLP_P60_dom"/>
</dbReference>
<dbReference type="InterPro" id="IPR023346">
    <property type="entry name" value="Lysozyme-like_dom_sf"/>
</dbReference>
<evidence type="ECO:0000313" key="8">
    <source>
        <dbReference type="Proteomes" id="UP000051084"/>
    </source>
</evidence>
<feature type="region of interest" description="Disordered" evidence="5">
    <location>
        <begin position="110"/>
        <end position="137"/>
    </location>
</feature>
<feature type="compositionally biased region" description="Polar residues" evidence="5">
    <location>
        <begin position="117"/>
        <end position="129"/>
    </location>
</feature>
<protein>
    <recommendedName>
        <fullName evidence="6">NlpC/P60 domain-containing protein</fullName>
    </recommendedName>
</protein>
<dbReference type="InterPro" id="IPR011055">
    <property type="entry name" value="Dup_hybrid_motif"/>
</dbReference>
<dbReference type="OrthoDB" id="1654978at2"/>
<dbReference type="Pfam" id="PF01551">
    <property type="entry name" value="Peptidase_M23"/>
    <property type="match status" value="1"/>
</dbReference>
<keyword evidence="3" id="KW-0378">Hydrolase</keyword>
<dbReference type="Gene3D" id="6.20.110.10">
    <property type="match status" value="1"/>
</dbReference>
<comment type="caution">
    <text evidence="7">The sequence shown here is derived from an EMBL/GenBank/DDBJ whole genome shotgun (WGS) entry which is preliminary data.</text>
</comment>
<dbReference type="Pfam" id="PF18994">
    <property type="entry name" value="Prophage_tailD1"/>
    <property type="match status" value="1"/>
</dbReference>
<evidence type="ECO:0000313" key="7">
    <source>
        <dbReference type="EMBL" id="KRL96558.1"/>
    </source>
</evidence>
<dbReference type="SUPFAM" id="SSF54001">
    <property type="entry name" value="Cysteine proteinases"/>
    <property type="match status" value="1"/>
</dbReference>
<dbReference type="Gene3D" id="2.70.70.10">
    <property type="entry name" value="Glucose Permease (Domain IIA)"/>
    <property type="match status" value="1"/>
</dbReference>
<evidence type="ECO:0000256" key="1">
    <source>
        <dbReference type="ARBA" id="ARBA00007074"/>
    </source>
</evidence>
<dbReference type="GO" id="GO:0004222">
    <property type="term" value="F:metalloendopeptidase activity"/>
    <property type="evidence" value="ECO:0007669"/>
    <property type="project" value="TreeGrafter"/>
</dbReference>
<dbReference type="Proteomes" id="UP000051084">
    <property type="component" value="Unassembled WGS sequence"/>
</dbReference>
<dbReference type="GO" id="GO:0006508">
    <property type="term" value="P:proteolysis"/>
    <property type="evidence" value="ECO:0007669"/>
    <property type="project" value="UniProtKB-KW"/>
</dbReference>
<keyword evidence="8" id="KW-1185">Reference proteome</keyword>
<comment type="similarity">
    <text evidence="1">Belongs to the peptidase C40 family.</text>
</comment>
<keyword evidence="4" id="KW-0788">Thiol protease</keyword>
<dbReference type="InterPro" id="IPR010572">
    <property type="entry name" value="Tail_dom"/>
</dbReference>
<evidence type="ECO:0000256" key="2">
    <source>
        <dbReference type="ARBA" id="ARBA00022670"/>
    </source>
</evidence>
<accession>A0A0R1UU37</accession>
<gene>
    <name evidence="7" type="ORF">FC21_GL000642</name>
</gene>
<dbReference type="EMBL" id="AZGC01000001">
    <property type="protein sequence ID" value="KRL96558.1"/>
    <property type="molecule type" value="Genomic_DNA"/>
</dbReference>
<dbReference type="Gene3D" id="3.90.1720.10">
    <property type="entry name" value="endopeptidase domain like (from Nostoc punctiforme)"/>
    <property type="match status" value="1"/>
</dbReference>
<sequence>MVVIMSNYGTRTFVAITDASKKEAELVSYADLYDSFAFTSKLSGTQQISFNLTYKPGFERVFNLAQSKALVLYNGETYVIEQVEPVANEQGLIKNKVTASHHLIDALRNLRYDTDPESQNTTGGTTATNSDDKKEGVTVKRTGETQKFKLKDQLDVYFQNSKNVKYELHGNFPERACPVSDGTVLEWLNNNLSKYGGRYIMQGDTLHIYTDDALIKKLDMDFRYLYNVSQSQIQADVNDLVNVRKVYAGKMEETITTGGSDGEVGDGPTEPVNGDWGPVIRYAAQLMDVPIDDNGINLVKAQIKRESGGNEQIVQGIWDVNMANGNPAQGLLQFIPQTFNYYAVEGHKNIKSGFDQLLASFNIPNFLGQISGRSGWSPHGAPRSKTIIKPPAPKSTWGWPFRGMNGAPTSWENGQQFGHTGWVRPGSGGSDFHDGFDFGSAHYSGDILCVHGGTVTSVGYQAGFMVVTVKSSDGLTTVYQEFGNSVSVRVGQSVKTGDVIGRLTTTHLHLGITTKDFATAFAHSFDEGGGWLDPIKTIQSNGGGAKGQSVPIKKSRAQEYIEHAKTYLSPEPQVYKWGGEVKDGAHPTDCSGLWLSLALHFGIRLKDGARSTYQIIKQMRPIKRSEVQTGDAGFVPDLSHVVCALDNKTLIQESSYSEPCNTRSIDGYYKPLNWYRYDPLANVLGGEGSSDDSGGGTTTTTRTYYQIKFDWQDDESIKLYGRHVGAPLKLDDVYDEKEARDETAKQTQSKPVVSLDLDVISTKLLNKPVVSLGDKVHAVIPEHNINTDVTVVEVTGNDPYFNPDAKLKLTFNNANDALKDINVALRKDISAVRNNINDVNNWIGSNMTLSSTNRAWLEKQKTVSAESQTNNDRKEVNNG</sequence>
<dbReference type="SUPFAM" id="SSF53955">
    <property type="entry name" value="Lysozyme-like"/>
    <property type="match status" value="1"/>
</dbReference>
<dbReference type="InterPro" id="IPR016047">
    <property type="entry name" value="M23ase_b-sheet_dom"/>
</dbReference>
<dbReference type="InterPro" id="IPR038765">
    <property type="entry name" value="Papain-like_cys_pep_sf"/>
</dbReference>
<dbReference type="STRING" id="417373.GCA_001570685_01471"/>
<evidence type="ECO:0000256" key="4">
    <source>
        <dbReference type="ARBA" id="ARBA00022807"/>
    </source>
</evidence>
<dbReference type="PANTHER" id="PTHR21666">
    <property type="entry name" value="PEPTIDASE-RELATED"/>
    <property type="match status" value="1"/>
</dbReference>
<proteinExistence type="inferred from homology"/>
<dbReference type="Pfam" id="PF06605">
    <property type="entry name" value="Prophage_tail"/>
    <property type="match status" value="1"/>
</dbReference>
<dbReference type="Pfam" id="PF00877">
    <property type="entry name" value="NLPC_P60"/>
    <property type="match status" value="1"/>
</dbReference>
<feature type="domain" description="NlpC/P60" evidence="6">
    <location>
        <begin position="554"/>
        <end position="680"/>
    </location>
</feature>
<evidence type="ECO:0000256" key="3">
    <source>
        <dbReference type="ARBA" id="ARBA00022801"/>
    </source>
</evidence>
<dbReference type="PANTHER" id="PTHR21666:SF270">
    <property type="entry name" value="MUREIN HYDROLASE ACTIVATOR ENVC"/>
    <property type="match status" value="1"/>
</dbReference>
<dbReference type="Gene3D" id="1.10.530.10">
    <property type="match status" value="1"/>
</dbReference>